<protein>
    <recommendedName>
        <fullName evidence="1">Disease resistance protein winged helix domain-containing protein</fullName>
    </recommendedName>
</protein>
<proteinExistence type="predicted"/>
<dbReference type="PANTHER" id="PTHR23155">
    <property type="entry name" value="DISEASE RESISTANCE PROTEIN RP"/>
    <property type="match status" value="1"/>
</dbReference>
<dbReference type="InterPro" id="IPR058922">
    <property type="entry name" value="WHD_DRP"/>
</dbReference>
<reference evidence="2" key="2">
    <citation type="submission" date="2015-06" db="UniProtKB">
        <authorList>
            <consortium name="EnsemblPlants"/>
        </authorList>
    </citation>
    <scope>IDENTIFICATION</scope>
</reference>
<dbReference type="HOGENOM" id="CLU_1491368_0_0_1"/>
<dbReference type="STRING" id="4529.A0A0E0RBL9"/>
<dbReference type="GO" id="GO:0098542">
    <property type="term" value="P:defense response to other organism"/>
    <property type="evidence" value="ECO:0007669"/>
    <property type="project" value="TreeGrafter"/>
</dbReference>
<evidence type="ECO:0000313" key="2">
    <source>
        <dbReference type="EnsemblPlants" id="ORUFI11G23390.1"/>
    </source>
</evidence>
<dbReference type="Pfam" id="PF23559">
    <property type="entry name" value="WHD_DRP"/>
    <property type="match status" value="1"/>
</dbReference>
<dbReference type="PANTHER" id="PTHR23155:SF1091">
    <property type="entry name" value="EXPRESSED PROTEIN"/>
    <property type="match status" value="1"/>
</dbReference>
<feature type="domain" description="Disease resistance protein winged helix" evidence="1">
    <location>
        <begin position="101"/>
        <end position="155"/>
    </location>
</feature>
<evidence type="ECO:0000313" key="3">
    <source>
        <dbReference type="Proteomes" id="UP000008022"/>
    </source>
</evidence>
<dbReference type="InterPro" id="IPR044974">
    <property type="entry name" value="Disease_R_plants"/>
</dbReference>
<reference evidence="3" key="1">
    <citation type="submission" date="2013-06" db="EMBL/GenBank/DDBJ databases">
        <authorList>
            <person name="Zhao Q."/>
        </authorList>
    </citation>
    <scope>NUCLEOTIDE SEQUENCE</scope>
    <source>
        <strain evidence="3">cv. W1943</strain>
    </source>
</reference>
<accession>A0A0E0RBL9</accession>
<dbReference type="EnsemblPlants" id="ORUFI11G23390.1">
    <property type="protein sequence ID" value="ORUFI11G23390.1"/>
    <property type="gene ID" value="ORUFI11G23390"/>
</dbReference>
<sequence length="181" mass="20939">MGREARQKDERTVSRTAVNINLLSPVAWVQRDQRRCWNLDDPHIIKMLLRSLYAHPYGTKELENLSNNLRECADVAKKVMLFCYSKLSVHYKSCLQYLTTFEEEESVSRTCLVRRWLVEGLVSKDQHHGLDEDDTSMEEAGQRCFDELLFRGFLSPAPGHHFPRSGGLKLKCYVLATFLTS</sequence>
<evidence type="ECO:0000259" key="1">
    <source>
        <dbReference type="Pfam" id="PF23559"/>
    </source>
</evidence>
<dbReference type="AlphaFoldDB" id="A0A0E0RBL9"/>
<dbReference type="Gramene" id="ORUFI11G23390.1">
    <property type="protein sequence ID" value="ORUFI11G23390.1"/>
    <property type="gene ID" value="ORUFI11G23390"/>
</dbReference>
<name>A0A0E0RBL9_ORYRU</name>
<dbReference type="Proteomes" id="UP000008022">
    <property type="component" value="Unassembled WGS sequence"/>
</dbReference>
<organism evidence="2 3">
    <name type="scientific">Oryza rufipogon</name>
    <name type="common">Brownbeard rice</name>
    <name type="synonym">Asian wild rice</name>
    <dbReference type="NCBI Taxonomy" id="4529"/>
    <lineage>
        <taxon>Eukaryota</taxon>
        <taxon>Viridiplantae</taxon>
        <taxon>Streptophyta</taxon>
        <taxon>Embryophyta</taxon>
        <taxon>Tracheophyta</taxon>
        <taxon>Spermatophyta</taxon>
        <taxon>Magnoliopsida</taxon>
        <taxon>Liliopsida</taxon>
        <taxon>Poales</taxon>
        <taxon>Poaceae</taxon>
        <taxon>BOP clade</taxon>
        <taxon>Oryzoideae</taxon>
        <taxon>Oryzeae</taxon>
        <taxon>Oryzinae</taxon>
        <taxon>Oryza</taxon>
    </lineage>
</organism>
<keyword evidence="3" id="KW-1185">Reference proteome</keyword>